<proteinExistence type="inferred from homology"/>
<comment type="similarity">
    <text evidence="1">Belongs to the heat shock protein 70 family.</text>
</comment>
<dbReference type="InterPro" id="IPR050696">
    <property type="entry name" value="FtsA/MreB"/>
</dbReference>
<keyword evidence="11" id="KW-1185">Reference proteome</keyword>
<dbReference type="GO" id="GO:0051301">
    <property type="term" value="P:cell division"/>
    <property type="evidence" value="ECO:0007669"/>
    <property type="project" value="UniProtKB-KW"/>
</dbReference>
<evidence type="ECO:0000256" key="6">
    <source>
        <dbReference type="ARBA" id="ARBA00030945"/>
    </source>
</evidence>
<sequence>MKQWKNSKEDLIFSLDIGTRTIIGIVGKYTEEEFNILAYSIKEHSKRNMYDGQIHDIDGVTEAVKEIKDELEGKLGTSLKKVSIAAAGRSLKTCKVRVDKEIGSNSEIRRNMVEVLELEAVQKAQEIINNDEEQNRLKYYNIGYTVISYYLDDNIMNKLEGHKGDKIGVKLLATFLPQMVIEGLYSVISKSGLEISNITLEPIAAINVAIKEELRLLNLALVDIGAGTSDIAITKDGKIMAYAMTSQAGDEITEALCKKYLLDFNDGENLKVKLNSQEVHEFADVVDIQHKLTTKEIVESIYETIESISSEIAEKIIEFNGKAPSAVFLIGGSSQMPGLKDCIAEKLGLPKERVSIRDTSFIENLEGMDPSINGPDIVTPIGIAVEGATQRYENFIQIRFNDEEVRIFNTEKAKVSDILVLTGYNPRYLIPKLGEHFIYFINGERKTIIGEEGNPAKIYVNNKTGNLNTILQDGDIVEIVKAAQGEKRTPYLSECIPVEKIVSCNNQNYNLVRDIRINGNKVEGNPQLREGDRIDIVEVKSVGEFLEFIDLKIPFTNILVNGQKANYNTLLKESDNITIIENRTIELVINGEEKVIEHNKDEFIFVDLFDYIDFDLSKPRGNLILKINNEVAEYMAPLKNGDKIEISWSK</sequence>
<dbReference type="Pfam" id="PF14450">
    <property type="entry name" value="FtsA"/>
    <property type="match status" value="1"/>
</dbReference>
<evidence type="ECO:0000256" key="1">
    <source>
        <dbReference type="ARBA" id="ARBA00007381"/>
    </source>
</evidence>
<organism evidence="10 11">
    <name type="scientific">[Clostridium] ultunense Esp</name>
    <dbReference type="NCBI Taxonomy" id="1288971"/>
    <lineage>
        <taxon>Bacteria</taxon>
        <taxon>Bacillati</taxon>
        <taxon>Bacillota</taxon>
        <taxon>Tissierellia</taxon>
        <taxon>Tissierellales</taxon>
        <taxon>Tepidimicrobiaceae</taxon>
        <taxon>Schnuerera</taxon>
    </lineage>
</organism>
<dbReference type="HOGENOM" id="CLU_010661_1_0_9"/>
<evidence type="ECO:0000256" key="8">
    <source>
        <dbReference type="PROSITE-ProRule" id="PRU00182"/>
    </source>
</evidence>
<dbReference type="RefSeq" id="WP_005585196.1">
    <property type="nucleotide sequence ID" value="NZ_LT669839.1"/>
</dbReference>
<dbReference type="PROSITE" id="PS50889">
    <property type="entry name" value="S4"/>
    <property type="match status" value="1"/>
</dbReference>
<dbReference type="PANTHER" id="PTHR32432:SF3">
    <property type="entry name" value="ETHANOLAMINE UTILIZATION PROTEIN EUTJ"/>
    <property type="match status" value="1"/>
</dbReference>
<dbReference type="EMBL" id="LT669839">
    <property type="protein sequence ID" value="SHD75862.1"/>
    <property type="molecule type" value="Genomic_DNA"/>
</dbReference>
<keyword evidence="10" id="KW-0131">Cell cycle</keyword>
<name>M1ZKD3_9FIRM</name>
<dbReference type="SUPFAM" id="SSF53067">
    <property type="entry name" value="Actin-like ATPase domain"/>
    <property type="match status" value="2"/>
</dbReference>
<reference evidence="10 11" key="1">
    <citation type="submission" date="2016-11" db="EMBL/GenBank/DDBJ databases">
        <authorList>
            <person name="Manzoor S."/>
        </authorList>
    </citation>
    <scope>NUCLEOTIDE SEQUENCE [LARGE SCALE GENOMIC DNA]</scope>
    <source>
        <strain evidence="10">Clostridium ultunense strain Esp</strain>
    </source>
</reference>
<dbReference type="InterPro" id="IPR003494">
    <property type="entry name" value="SHS2_FtsA"/>
</dbReference>
<dbReference type="OrthoDB" id="9768127at2"/>
<feature type="domain" description="SHS2" evidence="9">
    <location>
        <begin position="12"/>
        <end position="209"/>
    </location>
</feature>
<gene>
    <name evidence="10" type="ORF">CUESP1_0474</name>
</gene>
<evidence type="ECO:0000256" key="4">
    <source>
        <dbReference type="ARBA" id="ARBA00023016"/>
    </source>
</evidence>
<dbReference type="CDD" id="cd24004">
    <property type="entry name" value="ASKHA_NBD_PilM-like"/>
    <property type="match status" value="1"/>
</dbReference>
<evidence type="ECO:0000256" key="5">
    <source>
        <dbReference type="ARBA" id="ARBA00030019"/>
    </source>
</evidence>
<protein>
    <recommendedName>
        <fullName evidence="2">Chaperone protein DnaK</fullName>
    </recommendedName>
    <alternativeName>
        <fullName evidence="3">Chaperone protein dnaK</fullName>
    </alternativeName>
    <alternativeName>
        <fullName evidence="7">HSP70</fullName>
    </alternativeName>
    <alternativeName>
        <fullName evidence="6">Heat shock 70 kDa protein</fullName>
    </alternativeName>
    <alternativeName>
        <fullName evidence="5">Heat shock protein 70</fullName>
    </alternativeName>
</protein>
<keyword evidence="8" id="KW-0694">RNA-binding</keyword>
<dbReference type="InterPro" id="IPR018181">
    <property type="entry name" value="Heat_shock_70_CS"/>
</dbReference>
<dbReference type="AlphaFoldDB" id="M1ZKD3"/>
<dbReference type="GO" id="GO:0003723">
    <property type="term" value="F:RNA binding"/>
    <property type="evidence" value="ECO:0007669"/>
    <property type="project" value="UniProtKB-KW"/>
</dbReference>
<evidence type="ECO:0000259" key="9">
    <source>
        <dbReference type="SMART" id="SM00842"/>
    </source>
</evidence>
<evidence type="ECO:0000313" key="11">
    <source>
        <dbReference type="Proteomes" id="UP000245423"/>
    </source>
</evidence>
<keyword evidence="10" id="KW-0132">Cell division</keyword>
<accession>M1ZKD3</accession>
<dbReference type="PANTHER" id="PTHR32432">
    <property type="entry name" value="CELL DIVISION PROTEIN FTSA-RELATED"/>
    <property type="match status" value="1"/>
</dbReference>
<evidence type="ECO:0000256" key="7">
    <source>
        <dbReference type="ARBA" id="ARBA00033103"/>
    </source>
</evidence>
<evidence type="ECO:0000256" key="3">
    <source>
        <dbReference type="ARBA" id="ARBA00017249"/>
    </source>
</evidence>
<dbReference type="SMART" id="SM00842">
    <property type="entry name" value="FtsA"/>
    <property type="match status" value="1"/>
</dbReference>
<dbReference type="InterPro" id="IPR043129">
    <property type="entry name" value="ATPase_NBD"/>
</dbReference>
<dbReference type="Gene3D" id="3.30.420.40">
    <property type="match status" value="2"/>
</dbReference>
<keyword evidence="4" id="KW-0346">Stress response</keyword>
<evidence type="ECO:0000313" key="10">
    <source>
        <dbReference type="EMBL" id="SHD75862.1"/>
    </source>
</evidence>
<evidence type="ECO:0000256" key="2">
    <source>
        <dbReference type="ARBA" id="ARBA00014415"/>
    </source>
</evidence>
<dbReference type="Proteomes" id="UP000245423">
    <property type="component" value="Chromosome 1"/>
</dbReference>
<dbReference type="PROSITE" id="PS01036">
    <property type="entry name" value="HSP70_3"/>
    <property type="match status" value="1"/>
</dbReference>